<evidence type="ECO:0000256" key="6">
    <source>
        <dbReference type="ARBA" id="ARBA00022840"/>
    </source>
</evidence>
<accession>A0A1X9LN78</accession>
<sequence>MSDLLETPAPRTGELLGGRYRLVGQLGQGGMARVYRARDEMLGRDVAVKLFNAGAAEPADQARRLSETRLLAALSHPSLVTLFDAHVDGSDHAYLVMELIDGPTLRRRLDEEGAVDTLDVARMAADLAGALAVVHAAGVVHRDIKPSNVLLRPAAPTDPATFRATLTDFGIAYLVDSTRVTTPGTLIGTAAYLAPEQARGESPVPASDIYTLGLLLLESLTGQRPFGAGTMHETLMARLTKQPEIPGNVGYEWKSLLTTMTAFDPAARPSAADVARRAAEMAERPAQDEGTAATAILEGATLPLVSVTALDPDEPTVAMEPPQDQREAPPASPSQAEARPRAAARAERIFVRDPRPEPADTLETTATFAGPRRRRLSPRFWILVAIALVVLAVITTTALLLLGASAGDSVPPQLPPVDEPLGSHLQQLLESVTP</sequence>
<keyword evidence="9" id="KW-1185">Reference proteome</keyword>
<dbReference type="GO" id="GO:0005524">
    <property type="term" value="F:ATP binding"/>
    <property type="evidence" value="ECO:0007669"/>
    <property type="project" value="UniProtKB-UniRule"/>
</dbReference>
<evidence type="ECO:0000313" key="9">
    <source>
        <dbReference type="Proteomes" id="UP000192775"/>
    </source>
</evidence>
<evidence type="ECO:0000256" key="1">
    <source>
        <dbReference type="ARBA" id="ARBA00012513"/>
    </source>
</evidence>
<dbReference type="EC" id="2.7.11.1" evidence="1"/>
<dbReference type="InterPro" id="IPR008271">
    <property type="entry name" value="Ser/Thr_kinase_AS"/>
</dbReference>
<dbReference type="Gene3D" id="1.10.510.10">
    <property type="entry name" value="Transferase(Phosphotransferase) domain 1"/>
    <property type="match status" value="1"/>
</dbReference>
<keyword evidence="2" id="KW-0723">Serine/threonine-protein kinase</keyword>
<feature type="domain" description="Protein kinase" evidence="7">
    <location>
        <begin position="20"/>
        <end position="281"/>
    </location>
</feature>
<name>A0A1X9LN78_9MICO</name>
<dbReference type="AlphaFoldDB" id="A0A1X9LN78"/>
<dbReference type="SMART" id="SM00220">
    <property type="entry name" value="S_TKc"/>
    <property type="match status" value="1"/>
</dbReference>
<dbReference type="KEGG" id="cphy:B5808_16560"/>
<keyword evidence="5" id="KW-0418">Kinase</keyword>
<reference evidence="8 9" key="1">
    <citation type="submission" date="2017-04" db="EMBL/GenBank/DDBJ databases">
        <authorList>
            <person name="Afonso C.L."/>
            <person name="Miller P.J."/>
            <person name="Scott M.A."/>
            <person name="Spackman E."/>
            <person name="Goraichik I."/>
            <person name="Dimitrov K.M."/>
            <person name="Suarez D.L."/>
            <person name="Swayne D.E."/>
        </authorList>
    </citation>
    <scope>NUCLEOTIDE SEQUENCE [LARGE SCALE GENOMIC DNA]</scope>
    <source>
        <strain evidence="9">XA(T)</strain>
    </source>
</reference>
<dbReference type="EMBL" id="CP020715">
    <property type="protein sequence ID" value="ARJ06654.1"/>
    <property type="molecule type" value="Genomic_DNA"/>
</dbReference>
<proteinExistence type="predicted"/>
<dbReference type="GO" id="GO:0004674">
    <property type="term" value="F:protein serine/threonine kinase activity"/>
    <property type="evidence" value="ECO:0007669"/>
    <property type="project" value="UniProtKB-KW"/>
</dbReference>
<dbReference type="PROSITE" id="PS00108">
    <property type="entry name" value="PROTEIN_KINASE_ST"/>
    <property type="match status" value="1"/>
</dbReference>
<dbReference type="Proteomes" id="UP000192775">
    <property type="component" value="Chromosome"/>
</dbReference>
<keyword evidence="3" id="KW-0808">Transferase</keyword>
<dbReference type="PROSITE" id="PS50011">
    <property type="entry name" value="PROTEIN_KINASE_DOM"/>
    <property type="match status" value="1"/>
</dbReference>
<evidence type="ECO:0000256" key="3">
    <source>
        <dbReference type="ARBA" id="ARBA00022679"/>
    </source>
</evidence>
<dbReference type="InterPro" id="IPR011009">
    <property type="entry name" value="Kinase-like_dom_sf"/>
</dbReference>
<dbReference type="InterPro" id="IPR017441">
    <property type="entry name" value="Protein_kinase_ATP_BS"/>
</dbReference>
<dbReference type="PANTHER" id="PTHR43289">
    <property type="entry name" value="MITOGEN-ACTIVATED PROTEIN KINASE KINASE KINASE 20-RELATED"/>
    <property type="match status" value="1"/>
</dbReference>
<evidence type="ECO:0000313" key="8">
    <source>
        <dbReference type="EMBL" id="ARJ06654.1"/>
    </source>
</evidence>
<evidence type="ECO:0000256" key="5">
    <source>
        <dbReference type="ARBA" id="ARBA00022777"/>
    </source>
</evidence>
<evidence type="ECO:0000259" key="7">
    <source>
        <dbReference type="PROSITE" id="PS50011"/>
    </source>
</evidence>
<evidence type="ECO:0000256" key="4">
    <source>
        <dbReference type="ARBA" id="ARBA00022741"/>
    </source>
</evidence>
<dbReference type="CDD" id="cd14014">
    <property type="entry name" value="STKc_PknB_like"/>
    <property type="match status" value="1"/>
</dbReference>
<keyword evidence="6" id="KW-0067">ATP-binding</keyword>
<keyword evidence="4" id="KW-0547">Nucleotide-binding</keyword>
<protein>
    <recommendedName>
        <fullName evidence="1">non-specific serine/threonine protein kinase</fullName>
        <ecNumber evidence="1">2.7.11.1</ecNumber>
    </recommendedName>
</protein>
<dbReference type="Pfam" id="PF00069">
    <property type="entry name" value="Pkinase"/>
    <property type="match status" value="1"/>
</dbReference>
<dbReference type="PANTHER" id="PTHR43289:SF6">
    <property type="entry name" value="SERINE_THREONINE-PROTEIN KINASE NEKL-3"/>
    <property type="match status" value="1"/>
</dbReference>
<dbReference type="InterPro" id="IPR000719">
    <property type="entry name" value="Prot_kinase_dom"/>
</dbReference>
<dbReference type="PROSITE" id="PS00107">
    <property type="entry name" value="PROTEIN_KINASE_ATP"/>
    <property type="match status" value="1"/>
</dbReference>
<dbReference type="Gene3D" id="3.30.200.20">
    <property type="entry name" value="Phosphorylase Kinase, domain 1"/>
    <property type="match status" value="1"/>
</dbReference>
<dbReference type="STRING" id="1619308.B5808_16560"/>
<organism evidence="8 9">
    <name type="scientific">Cnuibacter physcomitrellae</name>
    <dbReference type="NCBI Taxonomy" id="1619308"/>
    <lineage>
        <taxon>Bacteria</taxon>
        <taxon>Bacillati</taxon>
        <taxon>Actinomycetota</taxon>
        <taxon>Actinomycetes</taxon>
        <taxon>Micrococcales</taxon>
        <taxon>Microbacteriaceae</taxon>
        <taxon>Cnuibacter</taxon>
    </lineage>
</organism>
<evidence type="ECO:0000256" key="2">
    <source>
        <dbReference type="ARBA" id="ARBA00022527"/>
    </source>
</evidence>
<dbReference type="SUPFAM" id="SSF56112">
    <property type="entry name" value="Protein kinase-like (PK-like)"/>
    <property type="match status" value="1"/>
</dbReference>
<gene>
    <name evidence="8" type="ORF">B5808_16560</name>
</gene>
<dbReference type="RefSeq" id="WP_085020792.1">
    <property type="nucleotide sequence ID" value="NZ_BMHD01000001.1"/>
</dbReference>